<dbReference type="AlphaFoldDB" id="A0A1G8WXQ1"/>
<reference evidence="2 3" key="1">
    <citation type="submission" date="2016-10" db="EMBL/GenBank/DDBJ databases">
        <authorList>
            <person name="de Groot N.N."/>
        </authorList>
    </citation>
    <scope>NUCLEOTIDE SEQUENCE [LARGE SCALE GENOMIC DNA]</scope>
    <source>
        <strain evidence="2 3">CGMCC 1.5382</strain>
    </source>
</reference>
<feature type="compositionally biased region" description="Basic and acidic residues" evidence="1">
    <location>
        <begin position="70"/>
        <end position="94"/>
    </location>
</feature>
<dbReference type="RefSeq" id="WP_092321059.1">
    <property type="nucleotide sequence ID" value="NZ_FNFU01000001.1"/>
</dbReference>
<dbReference type="EMBL" id="FNFU01000001">
    <property type="protein sequence ID" value="SDJ82994.1"/>
    <property type="molecule type" value="Genomic_DNA"/>
</dbReference>
<evidence type="ECO:0000313" key="3">
    <source>
        <dbReference type="Proteomes" id="UP000198701"/>
    </source>
</evidence>
<proteinExistence type="predicted"/>
<accession>A0A1G8WXQ1</accession>
<organism evidence="2 3">
    <name type="scientific">Cryobacterium psychrotolerans</name>
    <dbReference type="NCBI Taxonomy" id="386301"/>
    <lineage>
        <taxon>Bacteria</taxon>
        <taxon>Bacillati</taxon>
        <taxon>Actinomycetota</taxon>
        <taxon>Actinomycetes</taxon>
        <taxon>Micrococcales</taxon>
        <taxon>Microbacteriaceae</taxon>
        <taxon>Cryobacterium</taxon>
    </lineage>
</organism>
<evidence type="ECO:0000256" key="1">
    <source>
        <dbReference type="SAM" id="MobiDB-lite"/>
    </source>
</evidence>
<sequence>MFPWRRDRRTGSEDSTSADTSADKRSAGVSADSTGAGAARAEPGKNSFRKKSPKPGAESYGFTGLEGDFEAERRRAAEATHEPAEPYEGEDGRHPLPGTAGGLTHP</sequence>
<dbReference type="Proteomes" id="UP000198701">
    <property type="component" value="Unassembled WGS sequence"/>
</dbReference>
<protein>
    <submittedName>
        <fullName evidence="2">Uncharacterized protein</fullName>
    </submittedName>
</protein>
<feature type="region of interest" description="Disordered" evidence="1">
    <location>
        <begin position="1"/>
        <end position="106"/>
    </location>
</feature>
<keyword evidence="3" id="KW-1185">Reference proteome</keyword>
<evidence type="ECO:0000313" key="2">
    <source>
        <dbReference type="EMBL" id="SDJ82994.1"/>
    </source>
</evidence>
<name>A0A1G8WXQ1_9MICO</name>
<gene>
    <name evidence="2" type="ORF">SAMN05216282_10116</name>
</gene>